<feature type="signal peptide" evidence="1">
    <location>
        <begin position="1"/>
        <end position="22"/>
    </location>
</feature>
<dbReference type="NCBIfam" id="TIGR02913">
    <property type="entry name" value="HAF_rpt"/>
    <property type="match status" value="1"/>
</dbReference>
<dbReference type="Proteomes" id="UP001216907">
    <property type="component" value="Unassembled WGS sequence"/>
</dbReference>
<organism evidence="2 3">
    <name type="scientific">Paludisphaera mucosa</name>
    <dbReference type="NCBI Taxonomy" id="3030827"/>
    <lineage>
        <taxon>Bacteria</taxon>
        <taxon>Pseudomonadati</taxon>
        <taxon>Planctomycetota</taxon>
        <taxon>Planctomycetia</taxon>
        <taxon>Isosphaerales</taxon>
        <taxon>Isosphaeraceae</taxon>
        <taxon>Paludisphaera</taxon>
    </lineage>
</organism>
<dbReference type="EMBL" id="JARRAG010000001">
    <property type="protein sequence ID" value="MDG3002400.1"/>
    <property type="molecule type" value="Genomic_DNA"/>
</dbReference>
<protein>
    <submittedName>
        <fullName evidence="2">Uncharacterized protein</fullName>
    </submittedName>
</protein>
<sequence length="133" mass="13645">MSQARRHRSIGFLLMIPAAVLAGEPRVCLASPLHAVTDLGTLGAVGNAVDMNFQGQVGGSSTTNGGETHGIDFSGGVLHDLGTLGGTTSTGWAVNHSGVITGLARTPAESRTPSCRITGGVARPGLARRCWRR</sequence>
<keyword evidence="3" id="KW-1185">Reference proteome</keyword>
<keyword evidence="1" id="KW-0732">Signal</keyword>
<comment type="caution">
    <text evidence="2">The sequence shown here is derived from an EMBL/GenBank/DDBJ whole genome shotgun (WGS) entry which is preliminary data.</text>
</comment>
<feature type="chain" id="PRO_5045997634" evidence="1">
    <location>
        <begin position="23"/>
        <end position="133"/>
    </location>
</feature>
<evidence type="ECO:0000313" key="2">
    <source>
        <dbReference type="EMBL" id="MDG3002400.1"/>
    </source>
</evidence>
<evidence type="ECO:0000256" key="1">
    <source>
        <dbReference type="SAM" id="SignalP"/>
    </source>
</evidence>
<accession>A0ABT6F489</accession>
<reference evidence="2 3" key="1">
    <citation type="submission" date="2023-03" db="EMBL/GenBank/DDBJ databases">
        <title>Paludisphaera mucosa sp. nov. a novel planctomycete from northern fen.</title>
        <authorList>
            <person name="Ivanova A."/>
        </authorList>
    </citation>
    <scope>NUCLEOTIDE SEQUENCE [LARGE SCALE GENOMIC DNA]</scope>
    <source>
        <strain evidence="2 3">Pla2</strain>
    </source>
</reference>
<gene>
    <name evidence="2" type="ORF">PZE19_01240</name>
</gene>
<proteinExistence type="predicted"/>
<name>A0ABT6F489_9BACT</name>
<evidence type="ECO:0000313" key="3">
    <source>
        <dbReference type="Proteomes" id="UP001216907"/>
    </source>
</evidence>
<dbReference type="InterPro" id="IPR014262">
    <property type="entry name" value="HAF_rpt"/>
</dbReference>
<dbReference type="RefSeq" id="WP_277858764.1">
    <property type="nucleotide sequence ID" value="NZ_JARRAG010000001.1"/>
</dbReference>